<evidence type="ECO:0000256" key="1">
    <source>
        <dbReference type="SAM" id="Coils"/>
    </source>
</evidence>
<keyword evidence="5" id="KW-1185">Reference proteome</keyword>
<protein>
    <submittedName>
        <fullName evidence="4">DUF4349 domain-containing protein</fullName>
    </submittedName>
</protein>
<keyword evidence="1" id="KW-0175">Coiled coil</keyword>
<proteinExistence type="predicted"/>
<gene>
    <name evidence="4" type="ORF">VVD49_11705</name>
</gene>
<accession>A0ABU6K4K9</accession>
<feature type="domain" description="DUF4349" evidence="3">
    <location>
        <begin position="11"/>
        <end position="222"/>
    </location>
</feature>
<evidence type="ECO:0000259" key="3">
    <source>
        <dbReference type="Pfam" id="PF14257"/>
    </source>
</evidence>
<dbReference type="Pfam" id="PF14257">
    <property type="entry name" value="DUF4349"/>
    <property type="match status" value="1"/>
</dbReference>
<dbReference type="EMBL" id="JAYXHS010000002">
    <property type="protein sequence ID" value="MEC5386392.1"/>
    <property type="molecule type" value="Genomic_DNA"/>
</dbReference>
<dbReference type="InterPro" id="IPR025645">
    <property type="entry name" value="DUF4349"/>
</dbReference>
<evidence type="ECO:0000256" key="2">
    <source>
        <dbReference type="SAM" id="Phobius"/>
    </source>
</evidence>
<evidence type="ECO:0000313" key="5">
    <source>
        <dbReference type="Proteomes" id="UP001331561"/>
    </source>
</evidence>
<evidence type="ECO:0000313" key="4">
    <source>
        <dbReference type="EMBL" id="MEC5386392.1"/>
    </source>
</evidence>
<reference evidence="4 5" key="1">
    <citation type="submission" date="2024-01" db="EMBL/GenBank/DDBJ databases">
        <title>Uliginosibacterium soil sp. nov.</title>
        <authorList>
            <person name="Lv Y."/>
        </authorList>
    </citation>
    <scope>NUCLEOTIDE SEQUENCE [LARGE SCALE GENOMIC DNA]</scope>
    <source>
        <strain evidence="4 5">H3</strain>
    </source>
</reference>
<dbReference type="RefSeq" id="WP_327599359.1">
    <property type="nucleotide sequence ID" value="NZ_JAYXHS010000002.1"/>
</dbReference>
<keyword evidence="2" id="KW-0812">Transmembrane</keyword>
<organism evidence="4 5">
    <name type="scientific">Uliginosibacterium silvisoli</name>
    <dbReference type="NCBI Taxonomy" id="3114758"/>
    <lineage>
        <taxon>Bacteria</taxon>
        <taxon>Pseudomonadati</taxon>
        <taxon>Pseudomonadota</taxon>
        <taxon>Betaproteobacteria</taxon>
        <taxon>Rhodocyclales</taxon>
        <taxon>Zoogloeaceae</taxon>
        <taxon>Uliginosibacterium</taxon>
    </lineage>
</organism>
<dbReference type="Proteomes" id="UP001331561">
    <property type="component" value="Unassembled WGS sequence"/>
</dbReference>
<feature type="transmembrane region" description="Helical" evidence="2">
    <location>
        <begin position="198"/>
        <end position="222"/>
    </location>
</feature>
<comment type="caution">
    <text evidence="4">The sequence shown here is derived from an EMBL/GenBank/DDBJ whole genome shotgun (WGS) entry which is preliminary data.</text>
</comment>
<keyword evidence="2" id="KW-0472">Membrane</keyword>
<name>A0ABU6K4K9_9RHOO</name>
<sequence length="232" mass="25498">MSKLAQAPAQRFIALSHQLTVETESAVLQRVFEDTIRRCEAAGCEVLSSSLSHGDAYAPPSANLSARIPPEALNGFLGGLDNGGKVIQHQRQAEDKTGEVVDAEARIANLTELRDRLRAMLASRPGGIKDVLEVERELAETQSKLDRMRGLRKALANQTEKVAVNIQFQARPSIAEQSFFAPVVSAWHQAGRVLMSSIGGVITFIAAVLPWLLIAVPCVWLLRTLWRRRKAR</sequence>
<keyword evidence="2" id="KW-1133">Transmembrane helix</keyword>
<feature type="coiled-coil region" evidence="1">
    <location>
        <begin position="93"/>
        <end position="158"/>
    </location>
</feature>